<accession>A0A4Q1CBN8</accession>
<reference evidence="1 2" key="1">
    <citation type="submission" date="2019-01" db="EMBL/GenBank/DDBJ databases">
        <title>Lacunisphaera sp. strain TWA-58.</title>
        <authorList>
            <person name="Chen W.-M."/>
        </authorList>
    </citation>
    <scope>NUCLEOTIDE SEQUENCE [LARGE SCALE GENOMIC DNA]</scope>
    <source>
        <strain evidence="1 2">TWA-58</strain>
    </source>
</reference>
<gene>
    <name evidence="1" type="ORF">ESB00_11745</name>
</gene>
<keyword evidence="2" id="KW-1185">Reference proteome</keyword>
<dbReference type="RefSeq" id="WP_129047872.1">
    <property type="nucleotide sequence ID" value="NZ_SDHX01000001.1"/>
</dbReference>
<dbReference type="AlphaFoldDB" id="A0A4Q1CBN8"/>
<evidence type="ECO:0000313" key="1">
    <source>
        <dbReference type="EMBL" id="RXK56504.1"/>
    </source>
</evidence>
<name>A0A4Q1CBN8_9BACT</name>
<dbReference type="OrthoDB" id="193266at2"/>
<proteinExistence type="predicted"/>
<organism evidence="1 2">
    <name type="scientific">Oleiharenicola lentus</name>
    <dbReference type="NCBI Taxonomy" id="2508720"/>
    <lineage>
        <taxon>Bacteria</taxon>
        <taxon>Pseudomonadati</taxon>
        <taxon>Verrucomicrobiota</taxon>
        <taxon>Opitutia</taxon>
        <taxon>Opitutales</taxon>
        <taxon>Opitutaceae</taxon>
        <taxon>Oleiharenicola</taxon>
    </lineage>
</organism>
<protein>
    <submittedName>
        <fullName evidence="1">Uncharacterized protein</fullName>
    </submittedName>
</protein>
<evidence type="ECO:0000313" key="2">
    <source>
        <dbReference type="Proteomes" id="UP000290218"/>
    </source>
</evidence>
<dbReference type="EMBL" id="SDHX01000001">
    <property type="protein sequence ID" value="RXK56504.1"/>
    <property type="molecule type" value="Genomic_DNA"/>
</dbReference>
<comment type="caution">
    <text evidence="1">The sequence shown here is derived from an EMBL/GenBank/DDBJ whole genome shotgun (WGS) entry which is preliminary data.</text>
</comment>
<dbReference type="Proteomes" id="UP000290218">
    <property type="component" value="Unassembled WGS sequence"/>
</dbReference>
<sequence length="305" mass="33860">MNAFLLLSAPVCYRRLVSVLLGLLLPAGSLLAGKNDAIAICSTAAPGYVRPLDEKGKPVPETYVFMEGIHLEGGTRDRSEERMTYEEITRTLAVNLARQNYFPTRDVSAAQALIRVYWGTTQIYEDPQRDQNLAALNSAMANAQSQMESGGQVDTTELKQAINDNALAADGVEGAIERNARLLGYKRSLLKEEKNMMASVAEQTMRMELSEERYFVVLMAYDFQFMKREKKPKLLWVTRLSIRTPGNNFTEALPALAVAGAEVYGRNLDGLERIKVRDLPGGEVILGDLKVIGVEEKPVEKKAEK</sequence>